<evidence type="ECO:0000256" key="2">
    <source>
        <dbReference type="ARBA" id="ARBA00022473"/>
    </source>
</evidence>
<evidence type="ECO:0000256" key="9">
    <source>
        <dbReference type="SAM" id="MobiDB-lite"/>
    </source>
</evidence>
<comment type="caution">
    <text evidence="11">The sequence shown here is derived from an EMBL/GenBank/DDBJ whole genome shotgun (WGS) entry which is preliminary data.</text>
</comment>
<comment type="subcellular location">
    <subcellularLocation>
        <location evidence="1">Nucleus</location>
    </subcellularLocation>
</comment>
<name>A0AAD8HY37_9APIA</name>
<dbReference type="GO" id="GO:0030154">
    <property type="term" value="P:cell differentiation"/>
    <property type="evidence" value="ECO:0007669"/>
    <property type="project" value="UniProtKB-KW"/>
</dbReference>
<evidence type="ECO:0000256" key="4">
    <source>
        <dbReference type="ARBA" id="ARBA00022771"/>
    </source>
</evidence>
<proteinExistence type="predicted"/>
<evidence type="ECO:0000256" key="5">
    <source>
        <dbReference type="ARBA" id="ARBA00022782"/>
    </source>
</evidence>
<dbReference type="GO" id="GO:0003700">
    <property type="term" value="F:DNA-binding transcription factor activity"/>
    <property type="evidence" value="ECO:0007669"/>
    <property type="project" value="InterPro"/>
</dbReference>
<keyword evidence="3" id="KW-0479">Metal-binding</keyword>
<dbReference type="GO" id="GO:0048440">
    <property type="term" value="P:carpel development"/>
    <property type="evidence" value="ECO:0007669"/>
    <property type="project" value="UniProtKB-ARBA"/>
</dbReference>
<reference evidence="11" key="1">
    <citation type="submission" date="2023-02" db="EMBL/GenBank/DDBJ databases">
        <title>Genome of toxic invasive species Heracleum sosnowskyi carries increased number of genes despite the absence of recent whole-genome duplications.</title>
        <authorList>
            <person name="Schelkunov M."/>
            <person name="Shtratnikova V."/>
            <person name="Makarenko M."/>
            <person name="Klepikova A."/>
            <person name="Omelchenko D."/>
            <person name="Novikova G."/>
            <person name="Obukhova E."/>
            <person name="Bogdanov V."/>
            <person name="Penin A."/>
            <person name="Logacheva M."/>
        </authorList>
    </citation>
    <scope>NUCLEOTIDE SEQUENCE</scope>
    <source>
        <strain evidence="11">Hsosn_3</strain>
        <tissue evidence="11">Leaf</tissue>
    </source>
</reference>
<organism evidence="11 12">
    <name type="scientific">Heracleum sosnowskyi</name>
    <dbReference type="NCBI Taxonomy" id="360622"/>
    <lineage>
        <taxon>Eukaryota</taxon>
        <taxon>Viridiplantae</taxon>
        <taxon>Streptophyta</taxon>
        <taxon>Embryophyta</taxon>
        <taxon>Tracheophyta</taxon>
        <taxon>Spermatophyta</taxon>
        <taxon>Magnoliopsida</taxon>
        <taxon>eudicotyledons</taxon>
        <taxon>Gunneridae</taxon>
        <taxon>Pentapetalae</taxon>
        <taxon>asterids</taxon>
        <taxon>campanulids</taxon>
        <taxon>Apiales</taxon>
        <taxon>Apiaceae</taxon>
        <taxon>Apioideae</taxon>
        <taxon>apioid superclade</taxon>
        <taxon>Tordylieae</taxon>
        <taxon>Tordyliinae</taxon>
        <taxon>Heracleum</taxon>
    </lineage>
</organism>
<feature type="compositionally biased region" description="Polar residues" evidence="9">
    <location>
        <begin position="1"/>
        <end position="10"/>
    </location>
</feature>
<evidence type="ECO:0000259" key="10">
    <source>
        <dbReference type="PROSITE" id="PS50157"/>
    </source>
</evidence>
<feature type="compositionally biased region" description="Low complexity" evidence="9">
    <location>
        <begin position="28"/>
        <end position="43"/>
    </location>
</feature>
<evidence type="ECO:0000313" key="12">
    <source>
        <dbReference type="Proteomes" id="UP001237642"/>
    </source>
</evidence>
<evidence type="ECO:0000313" key="11">
    <source>
        <dbReference type="EMBL" id="KAK1374592.1"/>
    </source>
</evidence>
<dbReference type="SUPFAM" id="SSF57667">
    <property type="entry name" value="beta-beta-alpha zinc fingers"/>
    <property type="match status" value="1"/>
</dbReference>
<dbReference type="Pfam" id="PF13912">
    <property type="entry name" value="zf-C2H2_6"/>
    <property type="match status" value="1"/>
</dbReference>
<dbReference type="Gene3D" id="3.30.160.60">
    <property type="entry name" value="Classic Zinc Finger"/>
    <property type="match status" value="1"/>
</dbReference>
<dbReference type="PROSITE" id="PS50157">
    <property type="entry name" value="ZINC_FINGER_C2H2_2"/>
    <property type="match status" value="1"/>
</dbReference>
<dbReference type="PANTHER" id="PTHR45730:SF32">
    <property type="entry name" value="ZINC FINGER PROTEIN JAGGED"/>
    <property type="match status" value="1"/>
</dbReference>
<keyword evidence="5" id="KW-0221">Differentiation</keyword>
<evidence type="ECO:0000256" key="1">
    <source>
        <dbReference type="ARBA" id="ARBA00004123"/>
    </source>
</evidence>
<protein>
    <submittedName>
        <fullName evidence="11">Zinc finger protein JAGGED-like</fullName>
    </submittedName>
</protein>
<dbReference type="GO" id="GO:0048653">
    <property type="term" value="P:anther development"/>
    <property type="evidence" value="ECO:0007669"/>
    <property type="project" value="UniProtKB-ARBA"/>
</dbReference>
<accession>A0AAD8HY37</accession>
<keyword evidence="12" id="KW-1185">Reference proteome</keyword>
<dbReference type="GO" id="GO:0005634">
    <property type="term" value="C:nucleus"/>
    <property type="evidence" value="ECO:0007669"/>
    <property type="project" value="UniProtKB-SubCell"/>
</dbReference>
<keyword evidence="6" id="KW-0862">Zinc</keyword>
<dbReference type="InterPro" id="IPR045320">
    <property type="entry name" value="JAGGED/SL1-like"/>
</dbReference>
<dbReference type="InterPro" id="IPR036236">
    <property type="entry name" value="Znf_C2H2_sf"/>
</dbReference>
<keyword evidence="4 8" id="KW-0863">Zinc-finger</keyword>
<dbReference type="PANTHER" id="PTHR45730">
    <property type="entry name" value="ZINC FINGER PROTEIN JAGGED"/>
    <property type="match status" value="1"/>
</dbReference>
<dbReference type="GO" id="GO:0008270">
    <property type="term" value="F:zinc ion binding"/>
    <property type="evidence" value="ECO:0007669"/>
    <property type="project" value="UniProtKB-KW"/>
</dbReference>
<dbReference type="Proteomes" id="UP001237642">
    <property type="component" value="Unassembled WGS sequence"/>
</dbReference>
<dbReference type="InterPro" id="IPR013087">
    <property type="entry name" value="Znf_C2H2_type"/>
</dbReference>
<reference evidence="11" key="2">
    <citation type="submission" date="2023-05" db="EMBL/GenBank/DDBJ databases">
        <authorList>
            <person name="Schelkunov M.I."/>
        </authorList>
    </citation>
    <scope>NUCLEOTIDE SEQUENCE</scope>
    <source>
        <strain evidence="11">Hsosn_3</strain>
        <tissue evidence="11">Leaf</tissue>
    </source>
</reference>
<sequence>MLESTIPSSNRELEPFPLPLYEANESVETSPPELELKPLPKTSNLCTMRPGEGNPLDLNNLPGDDYFGAAGGGQRKKKNGRENDESGKVYECRFCSLKFGKSQALGGHMNRHRQERETETLNRARQLVFSNDNLIRPTPPHHLLGGQLPISHGGYQHHETSDTLRAATGYPPARYYCGSSSSTNVPLPESYMYHSPPRQLVPYPPTHYKISPPINDYFVGHAVLSTPQLPTYTTHEAPAPPVNNYTCIGAPVGRGRFVQGSGEDRDTSSTVLNNNNNNYYSSTSNNNEEEEEGEESEEGG</sequence>
<evidence type="ECO:0000256" key="7">
    <source>
        <dbReference type="ARBA" id="ARBA00023242"/>
    </source>
</evidence>
<evidence type="ECO:0000256" key="3">
    <source>
        <dbReference type="ARBA" id="ARBA00022723"/>
    </source>
</evidence>
<dbReference type="FunFam" id="3.30.160.60:FF:002425">
    <property type="entry name" value="Zinc finger protein STAMENLESS 1"/>
    <property type="match status" value="1"/>
</dbReference>
<evidence type="ECO:0000256" key="6">
    <source>
        <dbReference type="ARBA" id="ARBA00022833"/>
    </source>
</evidence>
<dbReference type="PROSITE" id="PS00028">
    <property type="entry name" value="ZINC_FINGER_C2H2_1"/>
    <property type="match status" value="1"/>
</dbReference>
<gene>
    <name evidence="11" type="ORF">POM88_030785</name>
</gene>
<feature type="region of interest" description="Disordered" evidence="9">
    <location>
        <begin position="257"/>
        <end position="300"/>
    </location>
</feature>
<dbReference type="EMBL" id="JAUIZM010000007">
    <property type="protein sequence ID" value="KAK1374592.1"/>
    <property type="molecule type" value="Genomic_DNA"/>
</dbReference>
<feature type="region of interest" description="Disordered" evidence="9">
    <location>
        <begin position="65"/>
        <end position="84"/>
    </location>
</feature>
<feature type="compositionally biased region" description="Acidic residues" evidence="9">
    <location>
        <begin position="287"/>
        <end position="300"/>
    </location>
</feature>
<evidence type="ECO:0000256" key="8">
    <source>
        <dbReference type="PROSITE-ProRule" id="PRU00042"/>
    </source>
</evidence>
<feature type="domain" description="C2H2-type" evidence="10">
    <location>
        <begin position="90"/>
        <end position="117"/>
    </location>
</feature>
<keyword evidence="7" id="KW-0539">Nucleus</keyword>
<feature type="region of interest" description="Disordered" evidence="9">
    <location>
        <begin position="1"/>
        <end position="60"/>
    </location>
</feature>
<dbReference type="AlphaFoldDB" id="A0AAD8HY37"/>
<keyword evidence="2" id="KW-0217">Developmental protein</keyword>
<feature type="compositionally biased region" description="Low complexity" evidence="9">
    <location>
        <begin position="273"/>
        <end position="286"/>
    </location>
</feature>